<dbReference type="SUPFAM" id="SSF82171">
    <property type="entry name" value="DPP6 N-terminal domain-like"/>
    <property type="match status" value="1"/>
</dbReference>
<dbReference type="GO" id="GO:0120147">
    <property type="term" value="F:formylglycine-generating oxidase activity"/>
    <property type="evidence" value="ECO:0007669"/>
    <property type="project" value="TreeGrafter"/>
</dbReference>
<comment type="caution">
    <text evidence="4">The sequence shown here is derived from an EMBL/GenBank/DDBJ whole genome shotgun (WGS) entry which is preliminary data.</text>
</comment>
<dbReference type="Gene3D" id="3.90.1580.10">
    <property type="entry name" value="paralog of FGE (formylglycine-generating enzyme)"/>
    <property type="match status" value="1"/>
</dbReference>
<dbReference type="InterPro" id="IPR005532">
    <property type="entry name" value="SUMF_dom"/>
</dbReference>
<dbReference type="InterPro" id="IPR051043">
    <property type="entry name" value="Sulfatase_Mod_Factor_Kinase"/>
</dbReference>
<gene>
    <name evidence="4" type="ORF">V7x_20940</name>
</gene>
<dbReference type="Pfam" id="PF18582">
    <property type="entry name" value="HZS_alpha"/>
    <property type="match status" value="1"/>
</dbReference>
<dbReference type="RefSeq" id="WP_146413143.1">
    <property type="nucleotide sequence ID" value="NZ_SJPZ01000001.1"/>
</dbReference>
<dbReference type="Pfam" id="PF03781">
    <property type="entry name" value="FGE-sulfatase"/>
    <property type="match status" value="1"/>
</dbReference>
<accession>A0A5C6FU33</accession>
<dbReference type="PANTHER" id="PTHR23150">
    <property type="entry name" value="SULFATASE MODIFYING FACTOR 1, 2"/>
    <property type="match status" value="1"/>
</dbReference>
<dbReference type="PANTHER" id="PTHR23150:SF19">
    <property type="entry name" value="FORMYLGLYCINE-GENERATING ENZYME"/>
    <property type="match status" value="1"/>
</dbReference>
<dbReference type="InterPro" id="IPR011042">
    <property type="entry name" value="6-blade_b-propeller_TolB-like"/>
</dbReference>
<reference evidence="4 5" key="1">
    <citation type="submission" date="2019-02" db="EMBL/GenBank/DDBJ databases">
        <title>Deep-cultivation of Planctomycetes and their phenomic and genomic characterization uncovers novel biology.</title>
        <authorList>
            <person name="Wiegand S."/>
            <person name="Jogler M."/>
            <person name="Boedeker C."/>
            <person name="Pinto D."/>
            <person name="Vollmers J."/>
            <person name="Rivas-Marin E."/>
            <person name="Kohn T."/>
            <person name="Peeters S.H."/>
            <person name="Heuer A."/>
            <person name="Rast P."/>
            <person name="Oberbeckmann S."/>
            <person name="Bunk B."/>
            <person name="Jeske O."/>
            <person name="Meyerdierks A."/>
            <person name="Storesund J.E."/>
            <person name="Kallscheuer N."/>
            <person name="Luecker S."/>
            <person name="Lage O.M."/>
            <person name="Pohl T."/>
            <person name="Merkel B.J."/>
            <person name="Hornburger P."/>
            <person name="Mueller R.-W."/>
            <person name="Bruemmer F."/>
            <person name="Labrenz M."/>
            <person name="Spormann A.M."/>
            <person name="Op Den Camp H."/>
            <person name="Overmann J."/>
            <person name="Amann R."/>
            <person name="Jetten M.S.M."/>
            <person name="Mascher T."/>
            <person name="Medema M.H."/>
            <person name="Devos D.P."/>
            <person name="Kaster A.-K."/>
            <person name="Ovreas L."/>
            <person name="Rohde M."/>
            <person name="Galperin M.Y."/>
            <person name="Jogler C."/>
        </authorList>
    </citation>
    <scope>NUCLEOTIDE SEQUENCE [LARGE SCALE GENOMIC DNA]</scope>
    <source>
        <strain evidence="4 5">V7</strain>
    </source>
</reference>
<feature type="compositionally biased region" description="Low complexity" evidence="1">
    <location>
        <begin position="778"/>
        <end position="790"/>
    </location>
</feature>
<feature type="region of interest" description="Disordered" evidence="1">
    <location>
        <begin position="756"/>
        <end position="812"/>
    </location>
</feature>
<organism evidence="4 5">
    <name type="scientific">Crateriforma conspicua</name>
    <dbReference type="NCBI Taxonomy" id="2527996"/>
    <lineage>
        <taxon>Bacteria</taxon>
        <taxon>Pseudomonadati</taxon>
        <taxon>Planctomycetota</taxon>
        <taxon>Planctomycetia</taxon>
        <taxon>Planctomycetales</taxon>
        <taxon>Planctomycetaceae</taxon>
        <taxon>Crateriforma</taxon>
    </lineage>
</organism>
<dbReference type="InterPro" id="IPR016187">
    <property type="entry name" value="CTDL_fold"/>
</dbReference>
<dbReference type="EMBL" id="SJPZ01000001">
    <property type="protein sequence ID" value="TWU66527.1"/>
    <property type="molecule type" value="Genomic_DNA"/>
</dbReference>
<evidence type="ECO:0000313" key="5">
    <source>
        <dbReference type="Proteomes" id="UP000316476"/>
    </source>
</evidence>
<evidence type="ECO:0000256" key="1">
    <source>
        <dbReference type="SAM" id="MobiDB-lite"/>
    </source>
</evidence>
<dbReference type="InterPro" id="IPR042095">
    <property type="entry name" value="SUMF_sf"/>
</dbReference>
<dbReference type="InterPro" id="IPR040698">
    <property type="entry name" value="HZS_alpha_mid"/>
</dbReference>
<sequence length="1060" mass="117808">MIPRPYRISASSIVVLVVLLVVHALTAETCPSATPNFDRQCDNLRSAVEHLRTTYGHDYPRGDAFLKRLDELRRKAEIDPDAVRSDLVRLRREALLDHPRLTGDLLMVRRRAENPIHGIAVPAPHETMAGYDRTGYDNDVVRISLDDIAADRAKPPMERFFRPDDDGFIGDLRLHYDADRLLVTRSDAVNWKLWEIGIDDRSMRPVTTAPDDVDCFDGCYLPDGRIIFASTASYQSVPCHHGQMPTGNLYRCNADGSDMRQLCFDQDIDANPVVLPSGQVMYSRWDYVGINHIFLRELMVMNPDGTGQRAIYGSNSYFPNSLFFSQPLPGSDHGLVSIVSGYHGAPRMGWLVTLDPSKGWQNADGIIHRISGQGTPVLPVIRDTAIDPDWPKFLHPQPISDKFFLVSMLRDRRGKWEIYLADVFDNVVRIAKDDQYHLLEPTPVQKRATPPVIADRTDPQATRATVYLHDVHAGPGLDGVPRGTVQRLRVLSYHFGYRQLAGPDKIGYGGPWDSMQIEGTVDVESDGSAMFEVPANTPLAVQPLDENGRAVQLMRSWFTAMPGEIVSCVGCHEKPLESAASQFTLAATKPPQSIRDWYGPPRGFDFQREVQPVLDHHCARCHDGQSATPDLRTEDAHDDLATWPIGYVSRLHPDMHRDTGGRMTYTPAYDALVHYIRRVGIEDSVEMLTPGEYHAETSPLIQMLRRGHQGVKLDAEAWDRLVTWIDLNGPCHGTWSDVYPIPDDAKSRRRELQLRYGGPARDPEHVPPTPPYVPLAKGDTGQRTGDDGTTSKPSRTSPASGAASAVDQRSISMPDGSTLTLVKIQPAGSTTAYWMASTEITNAQYQAFDPEHRSRFYSHRLDRPDGPGVWMGDDSQPVVRISRDEAMAFCRWLSTQTSLEVRLPTDRQWTLATGADADAKFWFGDQTDDFAPYENLADASFGRGVMPALKVHPPDVTQWSGGVPHLVLEGGKRSASHFSDGAVVTTAVGSFQANPLGMHDMHGNVAEWLLPDSASQDDNAVAAGGSFFDPPSDATAAMRRTYARWQKVFNVGFRIVVTSP</sequence>
<evidence type="ECO:0000259" key="3">
    <source>
        <dbReference type="Pfam" id="PF18582"/>
    </source>
</evidence>
<name>A0A5C6FU33_9PLAN</name>
<protein>
    <submittedName>
        <fullName evidence="4">Formylglycine-generating sulfatase enzyme</fullName>
    </submittedName>
</protein>
<dbReference type="OrthoDB" id="9768004at2"/>
<evidence type="ECO:0000259" key="2">
    <source>
        <dbReference type="Pfam" id="PF03781"/>
    </source>
</evidence>
<feature type="domain" description="Hydrazine synthase alpha subunit middle" evidence="3">
    <location>
        <begin position="483"/>
        <end position="573"/>
    </location>
</feature>
<proteinExistence type="predicted"/>
<dbReference type="Gene3D" id="2.120.10.30">
    <property type="entry name" value="TolB, C-terminal domain"/>
    <property type="match status" value="1"/>
</dbReference>
<dbReference type="SUPFAM" id="SSF56436">
    <property type="entry name" value="C-type lectin-like"/>
    <property type="match status" value="1"/>
</dbReference>
<dbReference type="Proteomes" id="UP000316476">
    <property type="component" value="Unassembled WGS sequence"/>
</dbReference>
<feature type="domain" description="Sulfatase-modifying factor enzyme-like" evidence="2">
    <location>
        <begin position="831"/>
        <end position="1056"/>
    </location>
</feature>
<dbReference type="AlphaFoldDB" id="A0A5C6FU33"/>
<evidence type="ECO:0000313" key="4">
    <source>
        <dbReference type="EMBL" id="TWU66527.1"/>
    </source>
</evidence>